<reference evidence="2 3" key="1">
    <citation type="journal article" date="2018" name="Genomics">
        <title>Molecular footprints of inshore aquatic adaptation in Indo-Pacific humpback dolphin (Sousa chinensis).</title>
        <authorList>
            <person name="Ming Y."/>
            <person name="Jian J."/>
            <person name="Yu F."/>
            <person name="Yu X."/>
            <person name="Wang J."/>
            <person name="Liu W."/>
        </authorList>
    </citation>
    <scope>NUCLEOTIDE SEQUENCE [LARGE SCALE GENOMIC DNA]</scope>
    <source>
        <strain evidence="2">MY-2018</strain>
        <tissue evidence="2">Skin</tissue>
    </source>
</reference>
<name>A0A484GYA6_SOUCH</name>
<evidence type="ECO:0000313" key="2">
    <source>
        <dbReference type="EMBL" id="TEA40371.1"/>
    </source>
</evidence>
<evidence type="ECO:0000256" key="1">
    <source>
        <dbReference type="SAM" id="Phobius"/>
    </source>
</evidence>
<evidence type="ECO:0000313" key="3">
    <source>
        <dbReference type="Proteomes" id="UP000295264"/>
    </source>
</evidence>
<comment type="caution">
    <text evidence="2">The sequence shown here is derived from an EMBL/GenBank/DDBJ whole genome shotgun (WGS) entry which is preliminary data.</text>
</comment>
<keyword evidence="3" id="KW-1185">Reference proteome</keyword>
<protein>
    <submittedName>
        <fullName evidence="2">Uncharacterized protein</fullName>
    </submittedName>
</protein>
<keyword evidence="1" id="KW-0812">Transmembrane</keyword>
<dbReference type="Proteomes" id="UP000295264">
    <property type="component" value="Unassembled WGS sequence"/>
</dbReference>
<dbReference type="EMBL" id="QWLN02003200">
    <property type="protein sequence ID" value="TEA40371.1"/>
    <property type="molecule type" value="Genomic_DNA"/>
</dbReference>
<keyword evidence="1" id="KW-1133">Transmembrane helix</keyword>
<feature type="non-terminal residue" evidence="2">
    <location>
        <position position="1"/>
    </location>
</feature>
<sequence>FPTLSTFIGLLPSVNFLMCLEIYLMRKAFSTFCTFIGFISHIYFPLMYNECCLTSEGFLTSFAVISFLTNMN</sequence>
<feature type="transmembrane region" description="Helical" evidence="1">
    <location>
        <begin position="31"/>
        <end position="48"/>
    </location>
</feature>
<proteinExistence type="predicted"/>
<gene>
    <name evidence="2" type="ORF">DBR06_SOUSAS26010034</name>
</gene>
<dbReference type="AlphaFoldDB" id="A0A484GYA6"/>
<keyword evidence="1" id="KW-0472">Membrane</keyword>
<dbReference type="PANTHER" id="PTHR33426">
    <property type="entry name" value="C2H2-TYPE DOMAIN-CONTAINING PROTEIN"/>
    <property type="match status" value="1"/>
</dbReference>
<accession>A0A484GYA6</accession>
<organism evidence="2 3">
    <name type="scientific">Sousa chinensis</name>
    <name type="common">Indo-pacific humpbacked dolphin</name>
    <name type="synonym">Steno chinensis</name>
    <dbReference type="NCBI Taxonomy" id="103600"/>
    <lineage>
        <taxon>Eukaryota</taxon>
        <taxon>Metazoa</taxon>
        <taxon>Chordata</taxon>
        <taxon>Craniata</taxon>
        <taxon>Vertebrata</taxon>
        <taxon>Euteleostomi</taxon>
        <taxon>Mammalia</taxon>
        <taxon>Eutheria</taxon>
        <taxon>Laurasiatheria</taxon>
        <taxon>Artiodactyla</taxon>
        <taxon>Whippomorpha</taxon>
        <taxon>Cetacea</taxon>
        <taxon>Odontoceti</taxon>
        <taxon>Delphinidae</taxon>
        <taxon>Sousa</taxon>
    </lineage>
</organism>
<dbReference type="PANTHER" id="PTHR33426:SF30">
    <property type="match status" value="1"/>
</dbReference>